<dbReference type="OrthoDB" id="9791620at2"/>
<evidence type="ECO:0000313" key="4">
    <source>
        <dbReference type="Proteomes" id="UP000248555"/>
    </source>
</evidence>
<accession>A0A327Y568</accession>
<organism evidence="3 4">
    <name type="scientific">Paranoxybacillus vitaminiphilus</name>
    <dbReference type="NCBI Taxonomy" id="581036"/>
    <lineage>
        <taxon>Bacteria</taxon>
        <taxon>Bacillati</taxon>
        <taxon>Bacillota</taxon>
        <taxon>Bacilli</taxon>
        <taxon>Bacillales</taxon>
        <taxon>Anoxybacillaceae</taxon>
        <taxon>Paranoxybacillus</taxon>
    </lineage>
</organism>
<sequence>MANSYAKFYKCALQVNPYDYIKYRGQKHSLSEEEYNHAIYENCLQAGIKVVGLANHGDVQKSKSLREYLQEKGIVVFPGFEISTSEKVHIVCLFDENTNEIQLERYLGSLEIIDTNDGISPSKLSFSQIAQKIEELNGFWYAAHVTQDNGVLKLQQYPIWQSSLLKAAQIPAKRDEVEEKYINILKNKDPNYKKDTPFALINAKDVSKPEDILSETASCLVKMSEPNFSCFKLAFKDPDARVRLNSDLNKIHHSSIDQINIFGGYLDDFEINLSPNLNTIIGGRGTGKSTLIELIRYALEQEPKGKDAKKTFKNIVDANLGAGGRVELIVTSHKQFGKQFKIIKRFDSPAVIMNMDGTKSKLKIEDILPSIEIYSQNEIVEITEDEDAKLQILNRFLDYDNNIVQSKEEKKNSLRKNATLLLEKYERFDELSSKINKLPSLKEKQKNFEELGISQKLQVQGDITTEEGYISAAKENINNHSFQIKNVAVPFSDDFINKTKNSSIFKELKQEIDNFNERLKHFNAQYEDLKISTLHSIQSISNKWSVEKQKVEDQIKKAIKSLGELNGINGEDIAKEYSNTLKEIATIEPLEQELSQLKKEIEKLEEERSNLLEQLNAILDNELDTLRKVVKKINKKKLKGKVKIEIYPKRNRELLIDFLAQEKGLGTQGLKWLNEIDNFDISSFIEHIKNGKDAVYNAYKSYGLQHSKAEILAGMSKERLLELEIIDLPNIIDIQLNVSSNEKENYKSLNKLSKGQQCTAILNILMLDNNDPLIVDQPEDNLDNSYIANNLVEGLRELKINRQFIFATHNANIPVFGDAELIGVMEENEGTGSINKNCLGSVDNNSVKEAVVNTLEGGSLAFRMRKEKYNI</sequence>
<dbReference type="Gene3D" id="3.40.50.300">
    <property type="entry name" value="P-loop containing nucleotide triphosphate hydrolases"/>
    <property type="match status" value="2"/>
</dbReference>
<dbReference type="InterPro" id="IPR027417">
    <property type="entry name" value="P-loop_NTPase"/>
</dbReference>
<dbReference type="InterPro" id="IPR054787">
    <property type="entry name" value="TrlF_ATPase"/>
</dbReference>
<dbReference type="SUPFAM" id="SSF89550">
    <property type="entry name" value="PHP domain-like"/>
    <property type="match status" value="1"/>
</dbReference>
<dbReference type="AlphaFoldDB" id="A0A327Y568"/>
<dbReference type="Pfam" id="PF13476">
    <property type="entry name" value="AAA_23"/>
    <property type="match status" value="1"/>
</dbReference>
<comment type="caution">
    <text evidence="3">The sequence shown here is derived from an EMBL/GenBank/DDBJ whole genome shotgun (WGS) entry which is preliminary data.</text>
</comment>
<keyword evidence="1" id="KW-0175">Coiled coil</keyword>
<dbReference type="InterPro" id="IPR016195">
    <property type="entry name" value="Pol/histidinol_Pase-like"/>
</dbReference>
<dbReference type="Proteomes" id="UP000248555">
    <property type="component" value="Unassembled WGS sequence"/>
</dbReference>
<evidence type="ECO:0000313" key="3">
    <source>
        <dbReference type="EMBL" id="RAK15432.1"/>
    </source>
</evidence>
<dbReference type="EMBL" id="QLMH01000021">
    <property type="protein sequence ID" value="RAK15432.1"/>
    <property type="molecule type" value="Genomic_DNA"/>
</dbReference>
<dbReference type="GO" id="GO:0006302">
    <property type="term" value="P:double-strand break repair"/>
    <property type="evidence" value="ECO:0007669"/>
    <property type="project" value="InterPro"/>
</dbReference>
<feature type="coiled-coil region" evidence="1">
    <location>
        <begin position="505"/>
        <end position="532"/>
    </location>
</feature>
<feature type="coiled-coil region" evidence="1">
    <location>
        <begin position="587"/>
        <end position="636"/>
    </location>
</feature>
<keyword evidence="4" id="KW-1185">Reference proteome</keyword>
<dbReference type="NCBIfam" id="NF045780">
    <property type="entry name" value="TrlF_fam_ATP"/>
    <property type="match status" value="1"/>
</dbReference>
<dbReference type="Gene3D" id="3.20.20.140">
    <property type="entry name" value="Metal-dependent hydrolases"/>
    <property type="match status" value="1"/>
</dbReference>
<evidence type="ECO:0000259" key="2">
    <source>
        <dbReference type="Pfam" id="PF13476"/>
    </source>
</evidence>
<name>A0A327Y568_9BACL</name>
<evidence type="ECO:0000256" key="1">
    <source>
        <dbReference type="SAM" id="Coils"/>
    </source>
</evidence>
<dbReference type="InterPro" id="IPR038729">
    <property type="entry name" value="Rad50/SbcC_AAA"/>
</dbReference>
<proteinExistence type="predicted"/>
<protein>
    <submittedName>
        <fullName evidence="3">AAA domain-containing protein</fullName>
    </submittedName>
</protein>
<dbReference type="GO" id="GO:0016887">
    <property type="term" value="F:ATP hydrolysis activity"/>
    <property type="evidence" value="ECO:0007669"/>
    <property type="project" value="InterPro"/>
</dbReference>
<dbReference type="SUPFAM" id="SSF52540">
    <property type="entry name" value="P-loop containing nucleoside triphosphate hydrolases"/>
    <property type="match status" value="1"/>
</dbReference>
<feature type="domain" description="Rad50/SbcC-type AAA" evidence="2">
    <location>
        <begin position="259"/>
        <end position="451"/>
    </location>
</feature>
<reference evidence="3 4" key="1">
    <citation type="submission" date="2018-06" db="EMBL/GenBank/DDBJ databases">
        <title>Genomic Encyclopedia of Type Strains, Phase III (KMG-III): the genomes of soil and plant-associated and newly described type strains.</title>
        <authorList>
            <person name="Whitman W."/>
        </authorList>
    </citation>
    <scope>NUCLEOTIDE SEQUENCE [LARGE SCALE GENOMIC DNA]</scope>
    <source>
        <strain evidence="3 4">CGMCC 1.8979</strain>
    </source>
</reference>
<gene>
    <name evidence="3" type="ORF">B0I26_1212</name>
</gene>
<dbReference type="RefSeq" id="WP_111646349.1">
    <property type="nucleotide sequence ID" value="NZ_QLMH01000021.1"/>
</dbReference>